<proteinExistence type="predicted"/>
<gene>
    <name evidence="2" type="ORF">ACFOY7_13035</name>
</gene>
<reference evidence="3" key="1">
    <citation type="journal article" date="2019" name="Int. J. Syst. Evol. Microbiol.">
        <title>The Global Catalogue of Microorganisms (GCM) 10K type strain sequencing project: providing services to taxonomists for standard genome sequencing and annotation.</title>
        <authorList>
            <consortium name="The Broad Institute Genomics Platform"/>
            <consortium name="The Broad Institute Genome Sequencing Center for Infectious Disease"/>
            <person name="Wu L."/>
            <person name="Ma J."/>
        </authorList>
    </citation>
    <scope>NUCLEOTIDE SEQUENCE [LARGE SCALE GENOMIC DNA]</scope>
    <source>
        <strain evidence="3">CCUG 37865</strain>
    </source>
</reference>
<dbReference type="EMBL" id="JBHSDT010000008">
    <property type="protein sequence ID" value="MFC4403994.1"/>
    <property type="molecule type" value="Genomic_DNA"/>
</dbReference>
<feature type="transmembrane region" description="Helical" evidence="1">
    <location>
        <begin position="111"/>
        <end position="132"/>
    </location>
</feature>
<evidence type="ECO:0000313" key="3">
    <source>
        <dbReference type="Proteomes" id="UP001595882"/>
    </source>
</evidence>
<keyword evidence="1" id="KW-0812">Transmembrane</keyword>
<protein>
    <recommendedName>
        <fullName evidence="4">ABC-2 family transporter protein</fullName>
    </recommendedName>
</protein>
<organism evidence="2 3">
    <name type="scientific">Gracilibacillus xinjiangensis</name>
    <dbReference type="NCBI Taxonomy" id="1193282"/>
    <lineage>
        <taxon>Bacteria</taxon>
        <taxon>Bacillati</taxon>
        <taxon>Bacillota</taxon>
        <taxon>Bacilli</taxon>
        <taxon>Bacillales</taxon>
        <taxon>Bacillaceae</taxon>
        <taxon>Gracilibacillus</taxon>
    </lineage>
</organism>
<keyword evidence="3" id="KW-1185">Reference proteome</keyword>
<feature type="transmembrane region" description="Helical" evidence="1">
    <location>
        <begin position="20"/>
        <end position="39"/>
    </location>
</feature>
<sequence>MWKEPLTLVINELKILWKPYIATLLFTIMLGIFSSTMLSHLAEFLAEGEGSYNSVSLDIIFGMLTPWFTTIFLSSPYLSFKTVKEDPFGKRMALYRTMPISMKLLARSRMLLMLATFITLSLAFYLAMMISLPASFYHIVPSELFTAFILFWFGYSLAIGSLNVFIEYGTNGKVLYIFSFLCGFIIAILIILFNILGDAGVVETVIIMLQQSRWPVVIMLLLGIISYTTWENLLRSRLNKRDYL</sequence>
<feature type="transmembrane region" description="Helical" evidence="1">
    <location>
        <begin position="174"/>
        <end position="196"/>
    </location>
</feature>
<evidence type="ECO:0000313" key="2">
    <source>
        <dbReference type="EMBL" id="MFC4403994.1"/>
    </source>
</evidence>
<dbReference type="Proteomes" id="UP001595882">
    <property type="component" value="Unassembled WGS sequence"/>
</dbReference>
<accession>A0ABV8WYJ5</accession>
<keyword evidence="1" id="KW-0472">Membrane</keyword>
<comment type="caution">
    <text evidence="2">The sequence shown here is derived from an EMBL/GenBank/DDBJ whole genome shotgun (WGS) entry which is preliminary data.</text>
</comment>
<keyword evidence="1" id="KW-1133">Transmembrane helix</keyword>
<feature type="transmembrane region" description="Helical" evidence="1">
    <location>
        <begin position="59"/>
        <end position="80"/>
    </location>
</feature>
<feature type="transmembrane region" description="Helical" evidence="1">
    <location>
        <begin position="144"/>
        <end position="162"/>
    </location>
</feature>
<name>A0ABV8WYJ5_9BACI</name>
<evidence type="ECO:0000256" key="1">
    <source>
        <dbReference type="SAM" id="Phobius"/>
    </source>
</evidence>
<feature type="transmembrane region" description="Helical" evidence="1">
    <location>
        <begin position="216"/>
        <end position="234"/>
    </location>
</feature>
<evidence type="ECO:0008006" key="4">
    <source>
        <dbReference type="Google" id="ProtNLM"/>
    </source>
</evidence>
<dbReference type="RefSeq" id="WP_390252533.1">
    <property type="nucleotide sequence ID" value="NZ_JBHSDT010000008.1"/>
</dbReference>